<reference evidence="4" key="1">
    <citation type="journal article" date="2019" name="Int. J. Syst. Evol. Microbiol.">
        <title>The Global Catalogue of Microorganisms (GCM) 10K type strain sequencing project: providing services to taxonomists for standard genome sequencing and annotation.</title>
        <authorList>
            <consortium name="The Broad Institute Genomics Platform"/>
            <consortium name="The Broad Institute Genome Sequencing Center for Infectious Disease"/>
            <person name="Wu L."/>
            <person name="Ma J."/>
        </authorList>
    </citation>
    <scope>NUCLEOTIDE SEQUENCE [LARGE SCALE GENOMIC DNA]</scope>
    <source>
        <strain evidence="4">CCUG 59858</strain>
    </source>
</reference>
<organism evidence="3 4">
    <name type="scientific">Legionella dresdenensis</name>
    <dbReference type="NCBI Taxonomy" id="450200"/>
    <lineage>
        <taxon>Bacteria</taxon>
        <taxon>Pseudomonadati</taxon>
        <taxon>Pseudomonadota</taxon>
        <taxon>Gammaproteobacteria</taxon>
        <taxon>Legionellales</taxon>
        <taxon>Legionellaceae</taxon>
        <taxon>Legionella</taxon>
    </lineage>
</organism>
<dbReference type="Proteomes" id="UP001595758">
    <property type="component" value="Unassembled WGS sequence"/>
</dbReference>
<name>A0ABV8CF26_9GAMM</name>
<dbReference type="NCBIfam" id="NF040713">
    <property type="entry name" value="ZapE"/>
    <property type="match status" value="1"/>
</dbReference>
<evidence type="ECO:0000256" key="2">
    <source>
        <dbReference type="ARBA" id="ARBA00022840"/>
    </source>
</evidence>
<proteinExistence type="predicted"/>
<keyword evidence="2" id="KW-0067">ATP-binding</keyword>
<dbReference type="PANTHER" id="PTHR12169">
    <property type="entry name" value="ATPASE N2B"/>
    <property type="match status" value="1"/>
</dbReference>
<dbReference type="Pfam" id="PF03969">
    <property type="entry name" value="AFG1_ATPase"/>
    <property type="match status" value="1"/>
</dbReference>
<keyword evidence="4" id="KW-1185">Reference proteome</keyword>
<evidence type="ECO:0000256" key="1">
    <source>
        <dbReference type="ARBA" id="ARBA00022741"/>
    </source>
</evidence>
<accession>A0ABV8CF26</accession>
<keyword evidence="3" id="KW-0132">Cell division</keyword>
<dbReference type="RefSeq" id="WP_382342588.1">
    <property type="nucleotide sequence ID" value="NZ_JBHSAB010000014.1"/>
</dbReference>
<sequence>MTLFDQYDAAVANAEIENDPVQREQLSSLQRLAVQLTAPKKRWLPWLRQEEIKGVYLYGQVGVGKTFLMDLFFDYVAIEQKKRFHFHHFMQQIDARLRRLQGQKNPLQRIAEELAASTRLLCFDEFLVEDVAYAMILAELLQAIFDKGVVLVATSNTLPDNLYLKGVQRARFLPAIAAIKAHCEVLNLGEKRDYRLGREILLETYLTPLDEEAALTMDRQFVLVTKGEAVQHDGLITVQNREIVYNQCSGRSIWFEFTIICNKPRSQLDYLEIADRFDTVFVSNIPALGKNDTMAAILLIHFIDVMYDRGIRLVISAAVPVEELYTDGEMLQTFQRTYSRLKEMQSVDYQRRHPRRISQSL</sequence>
<protein>
    <submittedName>
        <fullName evidence="3">Cell division protein ZapE</fullName>
    </submittedName>
</protein>
<evidence type="ECO:0000313" key="3">
    <source>
        <dbReference type="EMBL" id="MFC3908883.1"/>
    </source>
</evidence>
<dbReference type="GO" id="GO:0051301">
    <property type="term" value="P:cell division"/>
    <property type="evidence" value="ECO:0007669"/>
    <property type="project" value="UniProtKB-KW"/>
</dbReference>
<gene>
    <name evidence="3" type="primary">zapE</name>
    <name evidence="3" type="ORF">ACFORL_07310</name>
</gene>
<dbReference type="InterPro" id="IPR005654">
    <property type="entry name" value="ATPase_AFG1-like"/>
</dbReference>
<dbReference type="SUPFAM" id="SSF52540">
    <property type="entry name" value="P-loop containing nucleoside triphosphate hydrolases"/>
    <property type="match status" value="1"/>
</dbReference>
<evidence type="ECO:0000313" key="4">
    <source>
        <dbReference type="Proteomes" id="UP001595758"/>
    </source>
</evidence>
<dbReference type="Gene3D" id="3.40.50.300">
    <property type="entry name" value="P-loop containing nucleotide triphosphate hydrolases"/>
    <property type="match status" value="1"/>
</dbReference>
<keyword evidence="3" id="KW-0131">Cell cycle</keyword>
<dbReference type="PANTHER" id="PTHR12169:SF6">
    <property type="entry name" value="AFG1-LIKE ATPASE"/>
    <property type="match status" value="1"/>
</dbReference>
<keyword evidence="1" id="KW-0547">Nucleotide-binding</keyword>
<comment type="caution">
    <text evidence="3">The sequence shown here is derived from an EMBL/GenBank/DDBJ whole genome shotgun (WGS) entry which is preliminary data.</text>
</comment>
<dbReference type="InterPro" id="IPR027417">
    <property type="entry name" value="P-loop_NTPase"/>
</dbReference>
<dbReference type="EMBL" id="JBHSAB010000014">
    <property type="protein sequence ID" value="MFC3908883.1"/>
    <property type="molecule type" value="Genomic_DNA"/>
</dbReference>